<keyword evidence="3" id="KW-1185">Reference proteome</keyword>
<comment type="caution">
    <text evidence="2">The sequence shown here is derived from an EMBL/GenBank/DDBJ whole genome shotgun (WGS) entry which is preliminary data.</text>
</comment>
<reference evidence="2 3" key="1">
    <citation type="submission" date="2023-09" db="EMBL/GenBank/DDBJ databases">
        <authorList>
            <person name="Wang M."/>
        </authorList>
    </citation>
    <scope>NUCLEOTIDE SEQUENCE [LARGE SCALE GENOMIC DNA]</scope>
    <source>
        <strain evidence="2">GT-2023</strain>
        <tissue evidence="2">Liver</tissue>
    </source>
</reference>
<protein>
    <submittedName>
        <fullName evidence="2">Uncharacterized protein</fullName>
    </submittedName>
</protein>
<organism evidence="2 3">
    <name type="scientific">Cirrhinus molitorella</name>
    <name type="common">mud carp</name>
    <dbReference type="NCBI Taxonomy" id="172907"/>
    <lineage>
        <taxon>Eukaryota</taxon>
        <taxon>Metazoa</taxon>
        <taxon>Chordata</taxon>
        <taxon>Craniata</taxon>
        <taxon>Vertebrata</taxon>
        <taxon>Euteleostomi</taxon>
        <taxon>Actinopterygii</taxon>
        <taxon>Neopterygii</taxon>
        <taxon>Teleostei</taxon>
        <taxon>Ostariophysi</taxon>
        <taxon>Cypriniformes</taxon>
        <taxon>Cyprinidae</taxon>
        <taxon>Labeoninae</taxon>
        <taxon>Labeonini</taxon>
        <taxon>Cirrhinus</taxon>
    </lineage>
</organism>
<accession>A0ABR3NJV1</accession>
<evidence type="ECO:0000256" key="1">
    <source>
        <dbReference type="SAM" id="MobiDB-lite"/>
    </source>
</evidence>
<evidence type="ECO:0000313" key="2">
    <source>
        <dbReference type="EMBL" id="KAL1277288.1"/>
    </source>
</evidence>
<dbReference type="EMBL" id="JAYMGO010000003">
    <property type="protein sequence ID" value="KAL1277288.1"/>
    <property type="molecule type" value="Genomic_DNA"/>
</dbReference>
<proteinExistence type="predicted"/>
<sequence>MGNRCAEALAGEHGPAAKHYPNEEGGKEPQ</sequence>
<feature type="non-terminal residue" evidence="2">
    <location>
        <position position="30"/>
    </location>
</feature>
<name>A0ABR3NJV1_9TELE</name>
<dbReference type="Proteomes" id="UP001558613">
    <property type="component" value="Unassembled WGS sequence"/>
</dbReference>
<gene>
    <name evidence="2" type="ORF">QQF64_023961</name>
</gene>
<feature type="compositionally biased region" description="Basic and acidic residues" evidence="1">
    <location>
        <begin position="20"/>
        <end position="30"/>
    </location>
</feature>
<evidence type="ECO:0000313" key="3">
    <source>
        <dbReference type="Proteomes" id="UP001558613"/>
    </source>
</evidence>
<feature type="region of interest" description="Disordered" evidence="1">
    <location>
        <begin position="1"/>
        <end position="30"/>
    </location>
</feature>